<dbReference type="EMBL" id="AAHJPS010000001">
    <property type="protein sequence ID" value="EBW9188145.1"/>
    <property type="molecule type" value="Genomic_DNA"/>
</dbReference>
<gene>
    <name evidence="1" type="ORF">BZT14_00535</name>
</gene>
<dbReference type="AlphaFoldDB" id="A0A5W4PS11"/>
<proteinExistence type="predicted"/>
<accession>A0A5W4PS11</accession>
<evidence type="ECO:0000313" key="1">
    <source>
        <dbReference type="EMBL" id="EBW9188145.1"/>
    </source>
</evidence>
<protein>
    <recommendedName>
        <fullName evidence="2">AP2 domain-containing protein</fullName>
    </recommendedName>
</protein>
<organism evidence="1">
    <name type="scientific">Salmonella enteritidis</name>
    <dbReference type="NCBI Taxonomy" id="149539"/>
    <lineage>
        <taxon>Bacteria</taxon>
        <taxon>Pseudomonadati</taxon>
        <taxon>Pseudomonadota</taxon>
        <taxon>Gammaproteobacteria</taxon>
        <taxon>Enterobacterales</taxon>
        <taxon>Enterobacteriaceae</taxon>
        <taxon>Salmonella</taxon>
    </lineage>
</organism>
<evidence type="ECO:0008006" key="2">
    <source>
        <dbReference type="Google" id="ProtNLM"/>
    </source>
</evidence>
<comment type="caution">
    <text evidence="1">The sequence shown here is derived from an EMBL/GenBank/DDBJ whole genome shotgun (WGS) entry which is preliminary data.</text>
</comment>
<name>A0A5W4PS11_SALEN</name>
<sequence length="305" mass="35414">MKRDDRTYRSYDHMKQRCLNPNNHAYPRYGGRGIKICERWLESYANFHEDMGTRPPNTSLERKDSNKDYSPDNCVWGNDLVQNNNKDSTNWATLYYDNQKGYSDDELKDYEQIDDLCEILDGLKKKYPHSSISGGIKLLDNRNGIATFAILKKLGKIHIKPGETFHKLTPIEPVSLDSKNQVRWKWLCCCGGYTIARQHDVFSGNTKSCGCLHLERITKHGLTRDGKKKTRIYKVWEYTRAKCENPNTSTYSGFGGKGVTVCDRWKKLEHFVEDMGIPEAKKYTLVLKDGAKVFNKENCFWRIKQ</sequence>
<reference evidence="1" key="1">
    <citation type="submission" date="2018-08" db="EMBL/GenBank/DDBJ databases">
        <authorList>
            <person name="Ashton P.M."/>
            <person name="Dallman T."/>
            <person name="Nair S."/>
            <person name="De Pinna E."/>
            <person name="Peters T."/>
            <person name="Grant K."/>
        </authorList>
    </citation>
    <scope>NUCLEOTIDE SEQUENCE</scope>
    <source>
        <strain evidence="1">126847</strain>
    </source>
</reference>